<feature type="region of interest" description="Disordered" evidence="1">
    <location>
        <begin position="81"/>
        <end position="101"/>
    </location>
</feature>
<feature type="region of interest" description="Disordered" evidence="1">
    <location>
        <begin position="128"/>
        <end position="172"/>
    </location>
</feature>
<dbReference type="AntiFam" id="ANF00095">
    <property type="entry name" value="Shadow ORF (opposite ABC transporters)"/>
</dbReference>
<evidence type="ECO:0000313" key="2">
    <source>
        <dbReference type="EMBL" id="OPZ92710.1"/>
    </source>
</evidence>
<organism evidence="2">
    <name type="scientific">candidate division TA06 bacterium ADurb.Bin417</name>
    <dbReference type="NCBI Taxonomy" id="1852828"/>
    <lineage>
        <taxon>Bacteria</taxon>
        <taxon>Bacteria division TA06</taxon>
    </lineage>
</organism>
<comment type="caution">
    <text evidence="2">The sequence shown here is derived from an EMBL/GenBank/DDBJ whole genome shotgun (WGS) entry which is preliminary data.</text>
</comment>
<dbReference type="Proteomes" id="UP000485484">
    <property type="component" value="Unassembled WGS sequence"/>
</dbReference>
<dbReference type="AlphaFoldDB" id="A0A1V5MIG5"/>
<name>A0A1V5MIG5_UNCT6</name>
<evidence type="ECO:0000256" key="1">
    <source>
        <dbReference type="SAM" id="MobiDB-lite"/>
    </source>
</evidence>
<proteinExistence type="predicted"/>
<dbReference type="EMBL" id="MWAK01000074">
    <property type="protein sequence ID" value="OPZ92710.1"/>
    <property type="molecule type" value="Genomic_DNA"/>
</dbReference>
<accession>A0A1V5MIG5</accession>
<protein>
    <submittedName>
        <fullName evidence="2">Uncharacterized protein</fullName>
    </submittedName>
</protein>
<reference evidence="2" key="1">
    <citation type="submission" date="2017-02" db="EMBL/GenBank/DDBJ databases">
        <title>Delving into the versatile metabolic prowess of the omnipresent phylum Bacteroidetes.</title>
        <authorList>
            <person name="Nobu M.K."/>
            <person name="Mei R."/>
            <person name="Narihiro T."/>
            <person name="Kuroda K."/>
            <person name="Liu W.-T."/>
        </authorList>
    </citation>
    <scope>NUCLEOTIDE SEQUENCE</scope>
    <source>
        <strain evidence="2">ADurb.Bin417</strain>
    </source>
</reference>
<feature type="compositionally biased region" description="Low complexity" evidence="1">
    <location>
        <begin position="86"/>
        <end position="101"/>
    </location>
</feature>
<sequence>MPGQPIRLLQVGGGQAAHHLTAAGRPAQRGQCLRHLVPGPVKRVKRSGRILEDNRQLAAAQPGGPVRVAGQLAAFEFNPTSHEFGAGRQQPQNGQNQQGLAGAGFAAKAHDFTVPDLQVQSAQDLLAPAGRPKRHPQTGYLEPAHRDKGLQRSELASSVRMESRNSVLEPVL</sequence>
<gene>
    <name evidence="2" type="ORF">BWY73_00674</name>
</gene>